<dbReference type="GO" id="GO:0005085">
    <property type="term" value="F:guanyl-nucleotide exchange factor activity"/>
    <property type="evidence" value="ECO:0007669"/>
    <property type="project" value="TreeGrafter"/>
</dbReference>
<dbReference type="PRINTS" id="PR02092">
    <property type="entry name" value="HEPBVIRUSXIP"/>
</dbReference>
<dbReference type="GO" id="GO:0005764">
    <property type="term" value="C:lysosome"/>
    <property type="evidence" value="ECO:0007669"/>
    <property type="project" value="UniProtKB-SubCell"/>
</dbReference>
<dbReference type="GO" id="GO:0043066">
    <property type="term" value="P:negative regulation of apoptotic process"/>
    <property type="evidence" value="ECO:0007669"/>
    <property type="project" value="InterPro"/>
</dbReference>
<reference evidence="8 9" key="1">
    <citation type="journal article" date="2019" name="Proc. Natl. Acad. Sci. U.S.A.">
        <title>Regulatory changes in pterin and carotenoid genes underlie balanced color polymorphisms in the wall lizard.</title>
        <authorList>
            <person name="Andrade P."/>
            <person name="Pinho C."/>
            <person name="Perez I de Lanuza G."/>
            <person name="Afonso S."/>
            <person name="Brejcha J."/>
            <person name="Rubin C.J."/>
            <person name="Wallerman O."/>
            <person name="Pereira P."/>
            <person name="Sabatino S.J."/>
            <person name="Bellati A."/>
            <person name="Pellitteri-Rosa D."/>
            <person name="Bosakova Z."/>
            <person name="Bunikis I."/>
            <person name="Carretero M.A."/>
            <person name="Feiner N."/>
            <person name="Marsik P."/>
            <person name="Pauperio F."/>
            <person name="Salvi D."/>
            <person name="Soler L."/>
            <person name="While G.M."/>
            <person name="Uller T."/>
            <person name="Font E."/>
            <person name="Andersson L."/>
            <person name="Carneiro M."/>
        </authorList>
    </citation>
    <scope>NUCLEOTIDE SEQUENCE</scope>
</reference>
<sequence length="161" mass="17096">MSAATPQSATTGPSGQGSLYLRVAILVKDRHYGKRLPFQLKTFISIPPMSDGIYFCTIVKSPTFNKNGHVLQGCGGNAINRGCSLRADMEGALKHHLEITVKNPSIAGALCTNSQGLNLDCSAKLTSDPTDIPVVCLESDTGNIMIQKHDGITVAVHKMAS</sequence>
<reference evidence="8" key="2">
    <citation type="submission" date="2025-08" db="UniProtKB">
        <authorList>
            <consortium name="Ensembl"/>
        </authorList>
    </citation>
    <scope>IDENTIFICATION</scope>
</reference>
<dbReference type="PANTHER" id="PTHR13342:SF2">
    <property type="entry name" value="RAGULATOR COMPLEX PROTEIN LAMTOR5"/>
    <property type="match status" value="1"/>
</dbReference>
<evidence type="ECO:0000313" key="8">
    <source>
        <dbReference type="Ensembl" id="ENSPMRP00000017190.1"/>
    </source>
</evidence>
<evidence type="ECO:0000256" key="6">
    <source>
        <dbReference type="ARBA" id="ARBA00023228"/>
    </source>
</evidence>
<dbReference type="AlphaFoldDB" id="A0A670IYX2"/>
<reference evidence="8" key="3">
    <citation type="submission" date="2025-09" db="UniProtKB">
        <authorList>
            <consortium name="Ensembl"/>
        </authorList>
    </citation>
    <scope>IDENTIFICATION</scope>
</reference>
<comment type="subcellular location">
    <subcellularLocation>
        <location evidence="2">Cytoplasm</location>
    </subcellularLocation>
    <subcellularLocation>
        <location evidence="1">Lysosome</location>
    </subcellularLocation>
</comment>
<dbReference type="Proteomes" id="UP000472272">
    <property type="component" value="Chromosome 11"/>
</dbReference>
<dbReference type="Pfam" id="PF16672">
    <property type="entry name" value="LAMTOR5"/>
    <property type="match status" value="1"/>
</dbReference>
<dbReference type="GO" id="GO:0071986">
    <property type="term" value="C:Ragulator complex"/>
    <property type="evidence" value="ECO:0007669"/>
    <property type="project" value="InterPro"/>
</dbReference>
<dbReference type="InterPro" id="IPR024135">
    <property type="entry name" value="LAMTOR5"/>
</dbReference>
<name>A0A670IYX2_PODMU</name>
<accession>A0A670IYX2</accession>
<dbReference type="Gene3D" id="3.30.450.30">
    <property type="entry name" value="Dynein light chain 2a, cytoplasmic"/>
    <property type="match status" value="1"/>
</dbReference>
<keyword evidence="9" id="KW-1185">Reference proteome</keyword>
<evidence type="ECO:0000256" key="5">
    <source>
        <dbReference type="ARBA" id="ARBA00022490"/>
    </source>
</evidence>
<evidence type="ECO:0000256" key="3">
    <source>
        <dbReference type="ARBA" id="ARBA00007795"/>
    </source>
</evidence>
<dbReference type="GeneTree" id="ENSGT00390000006247"/>
<comment type="similarity">
    <text evidence="3">Belongs to the LAMTOR5 family.</text>
</comment>
<dbReference type="PANTHER" id="PTHR13342">
    <property type="entry name" value="RAGULATOR COMPLEX PROTEIN LAMTOR5"/>
    <property type="match status" value="1"/>
</dbReference>
<protein>
    <recommendedName>
        <fullName evidence="4">Ragulator complex protein LAMTOR5</fullName>
    </recommendedName>
    <alternativeName>
        <fullName evidence="7">Late endosomal/lysosomal adaptor and MAPK and MTOR activator 5</fullName>
    </alternativeName>
</protein>
<evidence type="ECO:0000313" key="9">
    <source>
        <dbReference type="Proteomes" id="UP000472272"/>
    </source>
</evidence>
<keyword evidence="5" id="KW-0963">Cytoplasm</keyword>
<evidence type="ECO:0000256" key="7">
    <source>
        <dbReference type="ARBA" id="ARBA00032692"/>
    </source>
</evidence>
<evidence type="ECO:0000256" key="2">
    <source>
        <dbReference type="ARBA" id="ARBA00004496"/>
    </source>
</evidence>
<evidence type="ECO:0000256" key="4">
    <source>
        <dbReference type="ARBA" id="ARBA00016079"/>
    </source>
</evidence>
<dbReference type="Ensembl" id="ENSPMRT00000018307.1">
    <property type="protein sequence ID" value="ENSPMRP00000017190.1"/>
    <property type="gene ID" value="ENSPMRG00000011399.1"/>
</dbReference>
<organism evidence="8 9">
    <name type="scientific">Podarcis muralis</name>
    <name type="common">Wall lizard</name>
    <name type="synonym">Lacerta muralis</name>
    <dbReference type="NCBI Taxonomy" id="64176"/>
    <lineage>
        <taxon>Eukaryota</taxon>
        <taxon>Metazoa</taxon>
        <taxon>Chordata</taxon>
        <taxon>Craniata</taxon>
        <taxon>Vertebrata</taxon>
        <taxon>Euteleostomi</taxon>
        <taxon>Lepidosauria</taxon>
        <taxon>Squamata</taxon>
        <taxon>Bifurcata</taxon>
        <taxon>Unidentata</taxon>
        <taxon>Episquamata</taxon>
        <taxon>Laterata</taxon>
        <taxon>Lacertibaenia</taxon>
        <taxon>Lacertidae</taxon>
        <taxon>Podarcis</taxon>
    </lineage>
</organism>
<keyword evidence="6" id="KW-0458">Lysosome</keyword>
<dbReference type="GO" id="GO:0071230">
    <property type="term" value="P:cellular response to amino acid stimulus"/>
    <property type="evidence" value="ECO:0007669"/>
    <property type="project" value="TreeGrafter"/>
</dbReference>
<dbReference type="GO" id="GO:1904263">
    <property type="term" value="P:positive regulation of TORC1 signaling"/>
    <property type="evidence" value="ECO:0007669"/>
    <property type="project" value="TreeGrafter"/>
</dbReference>
<evidence type="ECO:0000256" key="1">
    <source>
        <dbReference type="ARBA" id="ARBA00004371"/>
    </source>
</evidence>
<proteinExistence type="inferred from homology"/>